<dbReference type="Proteomes" id="UP000238479">
    <property type="component" value="Chromosome 2"/>
</dbReference>
<dbReference type="InterPro" id="IPR050592">
    <property type="entry name" value="GDSL_lipolytic_enzyme"/>
</dbReference>
<protein>
    <submittedName>
        <fullName evidence="3">Putative triacylglycerol lipase</fullName>
        <ecNumber evidence="3">3.1.1.3</ecNumber>
    </submittedName>
</protein>
<dbReference type="GO" id="GO:0004806">
    <property type="term" value="F:triacylglycerol lipase activity"/>
    <property type="evidence" value="ECO:0007669"/>
    <property type="project" value="UniProtKB-EC"/>
</dbReference>
<keyword evidence="3" id="KW-0378">Hydrolase</keyword>
<dbReference type="InterPro" id="IPR036514">
    <property type="entry name" value="SGNH_hydro_sf"/>
</dbReference>
<evidence type="ECO:0000313" key="3">
    <source>
        <dbReference type="EMBL" id="PRQ47362.1"/>
    </source>
</evidence>
<dbReference type="Gramene" id="PRQ47362">
    <property type="protein sequence ID" value="PRQ47362"/>
    <property type="gene ID" value="RchiOBHm_Chr2g0098861"/>
</dbReference>
<comment type="caution">
    <text evidence="3">The sequence shown here is derived from an EMBL/GenBank/DDBJ whole genome shotgun (WGS) entry which is preliminary data.</text>
</comment>
<evidence type="ECO:0000256" key="1">
    <source>
        <dbReference type="ARBA" id="ARBA00008668"/>
    </source>
</evidence>
<dbReference type="EMBL" id="PDCK01000040">
    <property type="protein sequence ID" value="PRQ47362.1"/>
    <property type="molecule type" value="Genomic_DNA"/>
</dbReference>
<dbReference type="OrthoDB" id="1600564at2759"/>
<feature type="transmembrane region" description="Helical" evidence="2">
    <location>
        <begin position="7"/>
        <end position="30"/>
    </location>
</feature>
<dbReference type="CDD" id="cd01837">
    <property type="entry name" value="SGNH_plant_lipase_like"/>
    <property type="match status" value="1"/>
</dbReference>
<keyword evidence="4" id="KW-1185">Reference proteome</keyword>
<dbReference type="Pfam" id="PF00657">
    <property type="entry name" value="Lipase_GDSL"/>
    <property type="match status" value="1"/>
</dbReference>
<dbReference type="InterPro" id="IPR001087">
    <property type="entry name" value="GDSL"/>
</dbReference>
<gene>
    <name evidence="3" type="ORF">RchiOBHm_Chr2g0098861</name>
</gene>
<name>A0A2P6RLP8_ROSCH</name>
<comment type="similarity">
    <text evidence="1">Belongs to the 'GDSL' lipolytic enzyme family.</text>
</comment>
<keyword evidence="2" id="KW-0812">Transmembrane</keyword>
<keyword evidence="2" id="KW-0472">Membrane</keyword>
<proteinExistence type="inferred from homology"/>
<dbReference type="PANTHER" id="PTHR45642:SF95">
    <property type="entry name" value="GDSL-LIKE LIPASE_ACYLHYDROLASE FAMILY PROTEIN, EXPRESSED"/>
    <property type="match status" value="1"/>
</dbReference>
<dbReference type="AlphaFoldDB" id="A0A2P6RLP8"/>
<dbReference type="PANTHER" id="PTHR45642">
    <property type="entry name" value="GDSL ESTERASE/LIPASE EXL3"/>
    <property type="match status" value="1"/>
</dbReference>
<dbReference type="Gene3D" id="3.40.50.1110">
    <property type="entry name" value="SGNH hydrolase"/>
    <property type="match status" value="1"/>
</dbReference>
<reference evidence="3 4" key="1">
    <citation type="journal article" date="2018" name="Nat. Genet.">
        <title>The Rosa genome provides new insights in the design of modern roses.</title>
        <authorList>
            <person name="Bendahmane M."/>
        </authorList>
    </citation>
    <scope>NUCLEOTIDE SEQUENCE [LARGE SCALE GENOMIC DNA]</scope>
    <source>
        <strain evidence="4">cv. Old Blush</strain>
    </source>
</reference>
<dbReference type="FunFam" id="3.40.50.1110:FF:000003">
    <property type="entry name" value="GDSL esterase/lipase APG"/>
    <property type="match status" value="1"/>
</dbReference>
<dbReference type="OMA" id="MLVRPSC"/>
<dbReference type="SUPFAM" id="SSF52266">
    <property type="entry name" value="SGNH hydrolase"/>
    <property type="match status" value="1"/>
</dbReference>
<sequence length="361" mass="39358">MVFLSQILVASSSVKIFSIIAVIFLSHYVAAVTPATNKTNRAVFTFGDSTMDTGNNDYIISIAKSNFPPYGRDFVGGKPTGRFSNGKVPSDFVAEIFGVKKILPAYLDPKLQLQDLLTGVCFASAGSGYDPLTAKLLSVLSLPDQLDLFKKYKSKITAAVGTERTATILSKSISFLSMGSNDLAINYFSTPLRSPYYDIPAYTDLMIESASNFLQELYAVGARVIGVVCIPSIGCLPAQRTLNGGIKRACYETGNQAAILFNSKLSHLIDSLNKRLPEAHLMYIDNYSPLLSLIQNPAQYGFEVVDKGCCGTGDLEFGPLCNRDTPGTCNDVSKYIFWDSFHPTEKAYRILTSISSKEVKI</sequence>
<dbReference type="InterPro" id="IPR035669">
    <property type="entry name" value="SGNH_plant_lipase-like"/>
</dbReference>
<dbReference type="GO" id="GO:0005576">
    <property type="term" value="C:extracellular region"/>
    <property type="evidence" value="ECO:0007669"/>
    <property type="project" value="TreeGrafter"/>
</dbReference>
<organism evidence="3 4">
    <name type="scientific">Rosa chinensis</name>
    <name type="common">China rose</name>
    <dbReference type="NCBI Taxonomy" id="74649"/>
    <lineage>
        <taxon>Eukaryota</taxon>
        <taxon>Viridiplantae</taxon>
        <taxon>Streptophyta</taxon>
        <taxon>Embryophyta</taxon>
        <taxon>Tracheophyta</taxon>
        <taxon>Spermatophyta</taxon>
        <taxon>Magnoliopsida</taxon>
        <taxon>eudicotyledons</taxon>
        <taxon>Gunneridae</taxon>
        <taxon>Pentapetalae</taxon>
        <taxon>rosids</taxon>
        <taxon>fabids</taxon>
        <taxon>Rosales</taxon>
        <taxon>Rosaceae</taxon>
        <taxon>Rosoideae</taxon>
        <taxon>Rosoideae incertae sedis</taxon>
        <taxon>Rosa</taxon>
    </lineage>
</organism>
<evidence type="ECO:0000256" key="2">
    <source>
        <dbReference type="SAM" id="Phobius"/>
    </source>
</evidence>
<dbReference type="EC" id="3.1.1.3" evidence="3"/>
<evidence type="ECO:0000313" key="4">
    <source>
        <dbReference type="Proteomes" id="UP000238479"/>
    </source>
</evidence>
<keyword evidence="2" id="KW-1133">Transmembrane helix</keyword>
<accession>A0A2P6RLP8</accession>